<organism evidence="1 2">
    <name type="scientific">Rahnella bonaserana</name>
    <dbReference type="NCBI Taxonomy" id="2816248"/>
    <lineage>
        <taxon>Bacteria</taxon>
        <taxon>Pseudomonadati</taxon>
        <taxon>Pseudomonadota</taxon>
        <taxon>Gammaproteobacteria</taxon>
        <taxon>Enterobacterales</taxon>
        <taxon>Yersiniaceae</taxon>
        <taxon>Rahnella</taxon>
    </lineage>
</organism>
<dbReference type="InterPro" id="IPR017030">
    <property type="entry name" value="Vir_effector_SfrC"/>
</dbReference>
<name>A0ABS6LVU4_9GAMM</name>
<accession>A0ABS6LVU4</accession>
<evidence type="ECO:0000313" key="1">
    <source>
        <dbReference type="EMBL" id="MBU9856159.1"/>
    </source>
</evidence>
<reference evidence="1 2" key="1">
    <citation type="submission" date="2021-03" db="EMBL/GenBank/DDBJ databases">
        <title>Five novel Rahnella species.</title>
        <authorList>
            <person name="Brady C."/>
            <person name="Asselin J."/>
            <person name="Beer S."/>
            <person name="Bruberg M.B."/>
            <person name="Crampton B."/>
            <person name="Venter S."/>
            <person name="Arnold D."/>
            <person name="Denman S."/>
        </authorList>
    </citation>
    <scope>NUCLEOTIDE SEQUENCE [LARGE SCALE GENOMIC DNA]</scope>
    <source>
        <strain evidence="1 2">H11b</strain>
    </source>
</reference>
<evidence type="ECO:0008006" key="3">
    <source>
        <dbReference type="Google" id="ProtNLM"/>
    </source>
</evidence>
<protein>
    <recommendedName>
        <fullName evidence="3">Virulence factor</fullName>
    </recommendedName>
</protein>
<dbReference type="PIRSF" id="PIRSF034586">
    <property type="entry name" value="Vir_effector_SfrC"/>
    <property type="match status" value="1"/>
</dbReference>
<keyword evidence="2" id="KW-1185">Reference proteome</keyword>
<dbReference type="RefSeq" id="WP_217173499.1">
    <property type="nucleotide sequence ID" value="NZ_JAFMOW010000063.1"/>
</dbReference>
<dbReference type="Proteomes" id="UP000734343">
    <property type="component" value="Unassembled WGS sequence"/>
</dbReference>
<dbReference type="Pfam" id="PF10139">
    <property type="entry name" value="Virul_Fac"/>
    <property type="match status" value="2"/>
</dbReference>
<proteinExistence type="predicted"/>
<gene>
    <name evidence="1" type="ORF">J1778_12810</name>
</gene>
<evidence type="ECO:0000313" key="2">
    <source>
        <dbReference type="Proteomes" id="UP000734343"/>
    </source>
</evidence>
<comment type="caution">
    <text evidence="1">The sequence shown here is derived from an EMBL/GenBank/DDBJ whole genome shotgun (WGS) entry which is preliminary data.</text>
</comment>
<dbReference type="EMBL" id="JAFMOW010000063">
    <property type="protein sequence ID" value="MBU9856159.1"/>
    <property type="molecule type" value="Genomic_DNA"/>
</dbReference>
<sequence length="711" mass="79225">MSQSDAMINQLTGWVNDTRAHSPRLDREADGLLARLMPLQQRQQQIVSLKDAPLTLGLYGSSVAGKHHMLKMIAAAGSDEIYVQLGENTLDYLRHINPDNLPPSMAVRFTDVVTQRVENFPLLLTLFCESELAKRLIRQYQASRQPRILSRSAITARLNELKLRRQPREVPGMTCGEFSSVVRCYHQSVRSAYHLDDALVWQMAELAPWLDLADRAILLSTLWGEHPALSSQWQQQARRLQNLGGVTQVLAPLSLLVDNMLLPNPGFLVPAAENTGELNNDVIVCPLRDENNLTRLSIPQQDLVSLCAEITFTLSQPSSLTGVDILDIPAGQLPRYQACLQPDTVLICNSVSESQSLSPVARMLENWVEETQPQTQSALPRLVWAITPFDLRFTRGNHTDAAVQRYITQSGKRWGTLQALDQRDIACLNEWLSAAINDVSREDRIRALQENLHQRIAAQFRRFISPENEQPGQRTEMMIRALQSQAAKQGDLIDRLMLPRAALYQCWQQQQQKNTGQHSALMMSVDLFDDADAAPDTAHQQDSFAADVFALWVNHLTQLGHHQATAGAAGLDTAQLQTLCDTLITTAYRLGLADTLETTLAQQNGDAAMAVTQAGNVLNDFVSWLGYNQVDVGLRPQSRINKGTPIFAPAPQACAGMRLDSLGDNVIQGNARYIFDWLVALLTRAAENTQWDMADGLDEKQRSSLRRLLTA</sequence>